<keyword evidence="2" id="KW-0808">Transferase</keyword>
<evidence type="ECO:0000256" key="2">
    <source>
        <dbReference type="ARBA" id="ARBA00022679"/>
    </source>
</evidence>
<dbReference type="PANTHER" id="PTHR11727:SF14">
    <property type="entry name" value="BLL8166 PROTEIN"/>
    <property type="match status" value="1"/>
</dbReference>
<dbReference type="Gene3D" id="3.40.50.150">
    <property type="entry name" value="Vaccinia Virus protein VP39"/>
    <property type="match status" value="1"/>
</dbReference>
<dbReference type="InterPro" id="IPR029063">
    <property type="entry name" value="SAM-dependent_MTases_sf"/>
</dbReference>
<dbReference type="InterPro" id="IPR001737">
    <property type="entry name" value="KsgA/Erm"/>
</dbReference>
<dbReference type="SUPFAM" id="SSF53335">
    <property type="entry name" value="S-adenosyl-L-methionine-dependent methyltransferases"/>
    <property type="match status" value="1"/>
</dbReference>
<organism evidence="5">
    <name type="scientific">hydrothermal vent metagenome</name>
    <dbReference type="NCBI Taxonomy" id="652676"/>
    <lineage>
        <taxon>unclassified sequences</taxon>
        <taxon>metagenomes</taxon>
        <taxon>ecological metagenomes</taxon>
    </lineage>
</organism>
<keyword evidence="3" id="KW-0949">S-adenosyl-L-methionine</keyword>
<gene>
    <name evidence="5" type="ORF">MNBD_GAMMA01-2092</name>
</gene>
<proteinExistence type="predicted"/>
<dbReference type="GO" id="GO:0003723">
    <property type="term" value="F:RNA binding"/>
    <property type="evidence" value="ECO:0007669"/>
    <property type="project" value="UniProtKB-KW"/>
</dbReference>
<evidence type="ECO:0008006" key="6">
    <source>
        <dbReference type="Google" id="ProtNLM"/>
    </source>
</evidence>
<dbReference type="PANTHER" id="PTHR11727">
    <property type="entry name" value="DIMETHYLADENOSINE TRANSFERASE"/>
    <property type="match status" value="1"/>
</dbReference>
<dbReference type="EMBL" id="UOEW01000044">
    <property type="protein sequence ID" value="VAW33844.1"/>
    <property type="molecule type" value="Genomic_DNA"/>
</dbReference>
<evidence type="ECO:0000256" key="1">
    <source>
        <dbReference type="ARBA" id="ARBA00022603"/>
    </source>
</evidence>
<dbReference type="Pfam" id="PF00398">
    <property type="entry name" value="RrnaAD"/>
    <property type="match status" value="1"/>
</dbReference>
<keyword evidence="1" id="KW-0489">Methyltransferase</keyword>
<evidence type="ECO:0000313" key="5">
    <source>
        <dbReference type="EMBL" id="VAW33844.1"/>
    </source>
</evidence>
<keyword evidence="4" id="KW-0694">RNA-binding</keyword>
<reference evidence="5" key="1">
    <citation type="submission" date="2018-06" db="EMBL/GenBank/DDBJ databases">
        <authorList>
            <person name="Zhirakovskaya E."/>
        </authorList>
    </citation>
    <scope>NUCLEOTIDE SEQUENCE</scope>
</reference>
<protein>
    <recommendedName>
        <fullName evidence="6">Ribosomal RNA adenine methylase transferase N-terminal domain-containing protein</fullName>
    </recommendedName>
</protein>
<evidence type="ECO:0000256" key="3">
    <source>
        <dbReference type="ARBA" id="ARBA00022691"/>
    </source>
</evidence>
<dbReference type="GO" id="GO:0000179">
    <property type="term" value="F:rRNA (adenine-N6,N6-)-dimethyltransferase activity"/>
    <property type="evidence" value="ECO:0007669"/>
    <property type="project" value="TreeGrafter"/>
</dbReference>
<name>A0A3B0VQL9_9ZZZZ</name>
<dbReference type="AlphaFoldDB" id="A0A3B0VQL9"/>
<evidence type="ECO:0000256" key="4">
    <source>
        <dbReference type="ARBA" id="ARBA00022884"/>
    </source>
</evidence>
<accession>A0A3B0VQL9</accession>
<sequence>MKGKKTNNLKESAFFIKNAILKPKQVAYFLPSSKALIHSIAKKSQLATAKHIVELGPGTGGTTKGILLEMQQSAELCAVEINKDFVDYLNKSITDQRLHVRHDGAQNLTEIIKKLGWIHADVVISGIPFSTLPKGIAKEIMQSIYASIKPGGLFVAYQLRDKVGQLATPIFGEAIVHWEYKNFPPMRIFIWKKTE</sequence>